<dbReference type="EMBL" id="JAAALK010000082">
    <property type="protein sequence ID" value="KAG8085424.1"/>
    <property type="molecule type" value="Genomic_DNA"/>
</dbReference>
<sequence>MGSRRCCLYRSLPLLPTAAAARQLQPLSISLPLCPPQSRSPAHTTPSPAQPRSQFLRARHAAARHPVEFHKWPAHCHTPPGSSILVSLSLDSRLAPGGRTSERGERERGKRERRKRGVVGRAAVPVGLRAFADWVGASAAGGGGLSLGFNAAGAGGGGSLGPRRALNFGIAAGGDVGMVLVAPAASYHHHRGAATGECFRCSQGGQWPLDADTSSKTSGAAAAATGAPSGSGSRSDDWSWLR</sequence>
<feature type="compositionally biased region" description="Polar residues" evidence="1">
    <location>
        <begin position="37"/>
        <end position="53"/>
    </location>
</feature>
<reference evidence="2" key="2">
    <citation type="submission" date="2021-02" db="EMBL/GenBank/DDBJ databases">
        <authorList>
            <person name="Kimball J.A."/>
            <person name="Haas M.W."/>
            <person name="Macchietto M."/>
            <person name="Kono T."/>
            <person name="Duquette J."/>
            <person name="Shao M."/>
        </authorList>
    </citation>
    <scope>NUCLEOTIDE SEQUENCE</scope>
    <source>
        <tissue evidence="2">Fresh leaf tissue</tissue>
    </source>
</reference>
<evidence type="ECO:0000256" key="1">
    <source>
        <dbReference type="SAM" id="MobiDB-lite"/>
    </source>
</evidence>
<feature type="region of interest" description="Disordered" evidence="1">
    <location>
        <begin position="95"/>
        <end position="116"/>
    </location>
</feature>
<name>A0A8J6BDY6_ZIZPA</name>
<evidence type="ECO:0000313" key="3">
    <source>
        <dbReference type="Proteomes" id="UP000729402"/>
    </source>
</evidence>
<gene>
    <name evidence="2" type="ORF">GUJ93_ZPchr0010g8093</name>
</gene>
<feature type="region of interest" description="Disordered" evidence="1">
    <location>
        <begin position="32"/>
        <end position="53"/>
    </location>
</feature>
<organism evidence="2 3">
    <name type="scientific">Zizania palustris</name>
    <name type="common">Northern wild rice</name>
    <dbReference type="NCBI Taxonomy" id="103762"/>
    <lineage>
        <taxon>Eukaryota</taxon>
        <taxon>Viridiplantae</taxon>
        <taxon>Streptophyta</taxon>
        <taxon>Embryophyta</taxon>
        <taxon>Tracheophyta</taxon>
        <taxon>Spermatophyta</taxon>
        <taxon>Magnoliopsida</taxon>
        <taxon>Liliopsida</taxon>
        <taxon>Poales</taxon>
        <taxon>Poaceae</taxon>
        <taxon>BOP clade</taxon>
        <taxon>Oryzoideae</taxon>
        <taxon>Oryzeae</taxon>
        <taxon>Zizaniinae</taxon>
        <taxon>Zizania</taxon>
    </lineage>
</organism>
<feature type="region of interest" description="Disordered" evidence="1">
    <location>
        <begin position="210"/>
        <end position="242"/>
    </location>
</feature>
<evidence type="ECO:0000313" key="2">
    <source>
        <dbReference type="EMBL" id="KAG8085424.1"/>
    </source>
</evidence>
<comment type="caution">
    <text evidence="2">The sequence shown here is derived from an EMBL/GenBank/DDBJ whole genome shotgun (WGS) entry which is preliminary data.</text>
</comment>
<feature type="compositionally biased region" description="Basic and acidic residues" evidence="1">
    <location>
        <begin position="100"/>
        <end position="110"/>
    </location>
</feature>
<feature type="compositionally biased region" description="Low complexity" evidence="1">
    <location>
        <begin position="211"/>
        <end position="233"/>
    </location>
</feature>
<proteinExistence type="predicted"/>
<keyword evidence="3" id="KW-1185">Reference proteome</keyword>
<protein>
    <submittedName>
        <fullName evidence="2">Uncharacterized protein</fullName>
    </submittedName>
</protein>
<reference evidence="2" key="1">
    <citation type="journal article" date="2021" name="bioRxiv">
        <title>Whole Genome Assembly and Annotation of Northern Wild Rice, Zizania palustris L., Supports a Whole Genome Duplication in the Zizania Genus.</title>
        <authorList>
            <person name="Haas M."/>
            <person name="Kono T."/>
            <person name="Macchietto M."/>
            <person name="Millas R."/>
            <person name="McGilp L."/>
            <person name="Shao M."/>
            <person name="Duquette J."/>
            <person name="Hirsch C.N."/>
            <person name="Kimball J."/>
        </authorList>
    </citation>
    <scope>NUCLEOTIDE SEQUENCE</scope>
    <source>
        <tissue evidence="2">Fresh leaf tissue</tissue>
    </source>
</reference>
<dbReference type="AlphaFoldDB" id="A0A8J6BDY6"/>
<accession>A0A8J6BDY6</accession>
<dbReference type="Proteomes" id="UP000729402">
    <property type="component" value="Unassembled WGS sequence"/>
</dbReference>